<dbReference type="Proteomes" id="UP000468901">
    <property type="component" value="Unassembled WGS sequence"/>
</dbReference>
<sequence length="274" mass="29828">MADTSQTSDGNHDRYAAQRARYEELYARGKARRRDFSEATGNAKEIPTDLVLKRETLPGGWGWSGIVKHGQTLRIVAPAATQGVSVLLYRAADPTERFNAGDTVKIQWSASLYRGKLLYSDMGRVLASITDDTFGRHDAIVGGSTAATNVQKYSDTTLRNTRDNFILLAAKHGLSKADIPPCLTLFAPVGVDAAGQLVWQDEKPAAGDYVDLRAEMDILVFLSNCPHPLGTGAYAPEPVDLTLWKSPSPAADDFCRTSSEEATRGFDNTDAIFE</sequence>
<dbReference type="RefSeq" id="WP_152214539.1">
    <property type="nucleotide sequence ID" value="NZ_JBAQYD010000308.1"/>
</dbReference>
<dbReference type="EMBL" id="WESC01000002">
    <property type="protein sequence ID" value="KAB7742117.1"/>
    <property type="molecule type" value="Genomic_DNA"/>
</dbReference>
<dbReference type="PANTHER" id="PTHR31527:SF0">
    <property type="entry name" value="RE64534P"/>
    <property type="match status" value="1"/>
</dbReference>
<dbReference type="NCBIfam" id="TIGR03425">
    <property type="entry name" value="urea_degr_2"/>
    <property type="match status" value="1"/>
</dbReference>
<name>A0A6N6VPK0_9HYPH</name>
<evidence type="ECO:0000259" key="1">
    <source>
        <dbReference type="Pfam" id="PF09347"/>
    </source>
</evidence>
<organism evidence="2 3">
    <name type="scientific">Parvibaculum sedimenti</name>
    <dbReference type="NCBI Taxonomy" id="2608632"/>
    <lineage>
        <taxon>Bacteria</taxon>
        <taxon>Pseudomonadati</taxon>
        <taxon>Pseudomonadota</taxon>
        <taxon>Alphaproteobacteria</taxon>
        <taxon>Hyphomicrobiales</taxon>
        <taxon>Parvibaculaceae</taxon>
        <taxon>Parvibaculum</taxon>
    </lineage>
</organism>
<reference evidence="2 3" key="1">
    <citation type="submission" date="2019-09" db="EMBL/GenBank/DDBJ databases">
        <title>Parvibaculum sedimenti sp. nov., isolated from sediment.</title>
        <authorList>
            <person name="Wang Y."/>
        </authorList>
    </citation>
    <scope>NUCLEOTIDE SEQUENCE [LARGE SCALE GENOMIC DNA]</scope>
    <source>
        <strain evidence="2 3">HXT-9</strain>
    </source>
</reference>
<keyword evidence="3" id="KW-1185">Reference proteome</keyword>
<dbReference type="Pfam" id="PF09347">
    <property type="entry name" value="DUF1989"/>
    <property type="match status" value="1"/>
</dbReference>
<dbReference type="InterPro" id="IPR018959">
    <property type="entry name" value="DUF1989"/>
</dbReference>
<accession>A0A6N6VPK0</accession>
<proteinExistence type="predicted"/>
<protein>
    <submittedName>
        <fullName evidence="2">DUF1989 domain-containing protein</fullName>
    </submittedName>
</protein>
<evidence type="ECO:0000313" key="3">
    <source>
        <dbReference type="Proteomes" id="UP000468901"/>
    </source>
</evidence>
<gene>
    <name evidence="2" type="ORF">F2P47_02260</name>
</gene>
<dbReference type="PANTHER" id="PTHR31527">
    <property type="entry name" value="RE64534P"/>
    <property type="match status" value="1"/>
</dbReference>
<comment type="caution">
    <text evidence="2">The sequence shown here is derived from an EMBL/GenBank/DDBJ whole genome shotgun (WGS) entry which is preliminary data.</text>
</comment>
<dbReference type="AlphaFoldDB" id="A0A6N6VPK0"/>
<dbReference type="InterPro" id="IPR017792">
    <property type="entry name" value="UAAP1"/>
</dbReference>
<feature type="domain" description="DUF1989" evidence="1">
    <location>
        <begin position="55"/>
        <end position="219"/>
    </location>
</feature>
<evidence type="ECO:0000313" key="2">
    <source>
        <dbReference type="EMBL" id="KAB7742117.1"/>
    </source>
</evidence>